<organism evidence="2 3">
    <name type="scientific">Streptomyces thermoalcalitolerans</name>
    <dbReference type="NCBI Taxonomy" id="65605"/>
    <lineage>
        <taxon>Bacteria</taxon>
        <taxon>Bacillati</taxon>
        <taxon>Actinomycetota</taxon>
        <taxon>Actinomycetes</taxon>
        <taxon>Kitasatosporales</taxon>
        <taxon>Streptomycetaceae</taxon>
        <taxon>Streptomyces</taxon>
    </lineage>
</organism>
<comment type="caution">
    <text evidence="2">The sequence shown here is derived from an EMBL/GenBank/DDBJ whole genome shotgun (WGS) entry which is preliminary data.</text>
</comment>
<gene>
    <name evidence="2" type="ORF">GCM10009549_09410</name>
</gene>
<name>A0ABP3YWJ8_9ACTN</name>
<evidence type="ECO:0000313" key="2">
    <source>
        <dbReference type="EMBL" id="GAA0905291.1"/>
    </source>
</evidence>
<evidence type="ECO:0000313" key="3">
    <source>
        <dbReference type="Proteomes" id="UP001501005"/>
    </source>
</evidence>
<dbReference type="EMBL" id="BAAAHG010000004">
    <property type="protein sequence ID" value="GAA0905291.1"/>
    <property type="molecule type" value="Genomic_DNA"/>
</dbReference>
<proteinExistence type="predicted"/>
<dbReference type="Proteomes" id="UP001501005">
    <property type="component" value="Unassembled WGS sequence"/>
</dbReference>
<accession>A0ABP3YWJ8</accession>
<evidence type="ECO:0000256" key="1">
    <source>
        <dbReference type="SAM" id="MobiDB-lite"/>
    </source>
</evidence>
<protein>
    <submittedName>
        <fullName evidence="2">Uncharacterized protein</fullName>
    </submittedName>
</protein>
<feature type="region of interest" description="Disordered" evidence="1">
    <location>
        <begin position="250"/>
        <end position="269"/>
    </location>
</feature>
<sequence>MCVGLVKLSEWARRQGVSHQPAWRWVKDGKMPVPVRQAPSGTWLVVLDPTGTTDGLVRDITEALTSMCAPARAAGCEEPGCPRGGRGDRRGRRVRKFRPQPGFQVQAFRFAPDPNASQEAAPRSHCGAARVACDWAVGWVTASWWQRRAEESCKVAEASLTEWRPWSLPALRKAFNAARHTDPGFAGWWEANSKEAYNTGLANAAAAFDNYAKPKNGKRRDKRMGTPRFKPKRKARLSCRFTTGAIRVDDGGRHVTLPRPGTIRTMSRP</sequence>
<reference evidence="3" key="1">
    <citation type="journal article" date="2019" name="Int. J. Syst. Evol. Microbiol.">
        <title>The Global Catalogue of Microorganisms (GCM) 10K type strain sequencing project: providing services to taxonomists for standard genome sequencing and annotation.</title>
        <authorList>
            <consortium name="The Broad Institute Genomics Platform"/>
            <consortium name="The Broad Institute Genome Sequencing Center for Infectious Disease"/>
            <person name="Wu L."/>
            <person name="Ma J."/>
        </authorList>
    </citation>
    <scope>NUCLEOTIDE SEQUENCE [LARGE SCALE GENOMIC DNA]</scope>
    <source>
        <strain evidence="3">JCM 10673</strain>
    </source>
</reference>
<keyword evidence="3" id="KW-1185">Reference proteome</keyword>
<feature type="region of interest" description="Disordered" evidence="1">
    <location>
        <begin position="213"/>
        <end position="234"/>
    </location>
</feature>